<name>A0A1C7LYL6_GRIFR</name>
<sequence>MEYSVIVLYTTPTGRMLRFLSFPTVLEKALDKLSSLTKRPSLSADNHFSKWFQDHLANAFRDQRAAAPQQERKMCSSSAARIFSAGNR</sequence>
<dbReference type="InterPro" id="IPR025723">
    <property type="entry name" value="ArsA/GET3_ATPase-like"/>
</dbReference>
<dbReference type="InterPro" id="IPR027417">
    <property type="entry name" value="P-loop_NTPase"/>
</dbReference>
<comment type="caution">
    <text evidence="2">The sequence shown here is derived from an EMBL/GenBank/DDBJ whole genome shotgun (WGS) entry which is preliminary data.</text>
</comment>
<keyword evidence="3" id="KW-1185">Reference proteome</keyword>
<dbReference type="STRING" id="5627.A0A1C7LYL6"/>
<proteinExistence type="predicted"/>
<dbReference type="OrthoDB" id="1770at2759"/>
<dbReference type="AlphaFoldDB" id="A0A1C7LYL6"/>
<evidence type="ECO:0000313" key="2">
    <source>
        <dbReference type="EMBL" id="OBZ69237.1"/>
    </source>
</evidence>
<feature type="domain" description="ArsA/GET3 Anion-transporting ATPase-like" evidence="1">
    <location>
        <begin position="2"/>
        <end position="38"/>
    </location>
</feature>
<dbReference type="Gene3D" id="3.40.50.300">
    <property type="entry name" value="P-loop containing nucleotide triphosphate hydrolases"/>
    <property type="match status" value="1"/>
</dbReference>
<evidence type="ECO:0000259" key="1">
    <source>
        <dbReference type="Pfam" id="PF02374"/>
    </source>
</evidence>
<reference evidence="2 3" key="1">
    <citation type="submission" date="2016-03" db="EMBL/GenBank/DDBJ databases">
        <title>Whole genome sequencing of Grifola frondosa 9006-11.</title>
        <authorList>
            <person name="Min B."/>
            <person name="Park H."/>
            <person name="Kim J.-G."/>
            <person name="Cho H."/>
            <person name="Oh Y.-L."/>
            <person name="Kong W.-S."/>
            <person name="Choi I.-G."/>
        </authorList>
    </citation>
    <scope>NUCLEOTIDE SEQUENCE [LARGE SCALE GENOMIC DNA]</scope>
    <source>
        <strain evidence="2 3">9006-11</strain>
    </source>
</reference>
<dbReference type="Proteomes" id="UP000092993">
    <property type="component" value="Unassembled WGS sequence"/>
</dbReference>
<gene>
    <name evidence="2" type="ORF">A0H81_10937</name>
</gene>
<protein>
    <recommendedName>
        <fullName evidence="1">ArsA/GET3 Anion-transporting ATPase-like domain-containing protein</fullName>
    </recommendedName>
</protein>
<accession>A0A1C7LYL6</accession>
<organism evidence="2 3">
    <name type="scientific">Grifola frondosa</name>
    <name type="common">Maitake</name>
    <name type="synonym">Polyporus frondosus</name>
    <dbReference type="NCBI Taxonomy" id="5627"/>
    <lineage>
        <taxon>Eukaryota</taxon>
        <taxon>Fungi</taxon>
        <taxon>Dikarya</taxon>
        <taxon>Basidiomycota</taxon>
        <taxon>Agaricomycotina</taxon>
        <taxon>Agaricomycetes</taxon>
        <taxon>Polyporales</taxon>
        <taxon>Grifolaceae</taxon>
        <taxon>Grifola</taxon>
    </lineage>
</organism>
<evidence type="ECO:0000313" key="3">
    <source>
        <dbReference type="Proteomes" id="UP000092993"/>
    </source>
</evidence>
<dbReference type="EMBL" id="LUGG01000018">
    <property type="protein sequence ID" value="OBZ69237.1"/>
    <property type="molecule type" value="Genomic_DNA"/>
</dbReference>
<dbReference type="Pfam" id="PF02374">
    <property type="entry name" value="ArsA_ATPase"/>
    <property type="match status" value="1"/>
</dbReference>